<sequence length="616" mass="69384">MLLALPYELQILVIENLNAYEIFCLQLTCKNLRNVIENSGRSIWRSCLDRYCTRNNLFKPSFSNLTTVSDFKRAATASLRFARAHRKAAASGDNQEISQRRTRLKFPRDELPQIERNINEVYLVPGGRFLFTFNESAFYIWDIMDAPQSTLVHKQAVQGIEYVAYTNLVANERIHLLYEIDSTWPAGYTPNVPDDGVWDTVTTSEFLELRLDGQEWDSKHHGRFTLIHPEDCSADAFSHIDDKVLMLIDGVTVAWSYVSNRYTAWKLGGNVTKPTEIFSNSEYAMYITNEGVYGVRFPEFEPILNGYVVLGKATATIPPVFSFHHDAVYDLDPTSDLIPIHAFGPDVCLPVDGDHPFIYDVRQKASKAEASIELAKRIAELELPPHIVESIQEYIANGYQFPQPEVQPLTYTDHIARQIEEQYVSSIATGNFTVSRIGSSNSTGPYSFPSSQPENAMQVHRYRFSFNPADPTKSTLERVSSQTAVTRGYPTNPGDVLFANYHEKCDGSTVTLWRESLWDERDEVNRKTALLLSMSEVPVGPLPAEKGKGTSEYNGNEVVLGELQLVPLLDLHLEGYQITPDGPYPGDCMVDAASARAVVLWTNDEQVAHVDVIDIE</sequence>
<dbReference type="AlphaFoldDB" id="A0A4Y7TYN2"/>
<organism evidence="2 3">
    <name type="scientific">Coprinellus micaceus</name>
    <name type="common">Glistening ink-cap mushroom</name>
    <name type="synonym">Coprinus micaceus</name>
    <dbReference type="NCBI Taxonomy" id="71717"/>
    <lineage>
        <taxon>Eukaryota</taxon>
        <taxon>Fungi</taxon>
        <taxon>Dikarya</taxon>
        <taxon>Basidiomycota</taxon>
        <taxon>Agaricomycotina</taxon>
        <taxon>Agaricomycetes</taxon>
        <taxon>Agaricomycetidae</taxon>
        <taxon>Agaricales</taxon>
        <taxon>Agaricineae</taxon>
        <taxon>Psathyrellaceae</taxon>
        <taxon>Coprinellus</taxon>
    </lineage>
</organism>
<dbReference type="InterPro" id="IPR036047">
    <property type="entry name" value="F-box-like_dom_sf"/>
</dbReference>
<dbReference type="PROSITE" id="PS50181">
    <property type="entry name" value="FBOX"/>
    <property type="match status" value="1"/>
</dbReference>
<evidence type="ECO:0000313" key="2">
    <source>
        <dbReference type="EMBL" id="TEB38682.1"/>
    </source>
</evidence>
<dbReference type="OrthoDB" id="2688364at2759"/>
<evidence type="ECO:0000313" key="3">
    <source>
        <dbReference type="Proteomes" id="UP000298030"/>
    </source>
</evidence>
<dbReference type="Pfam" id="PF00646">
    <property type="entry name" value="F-box"/>
    <property type="match status" value="1"/>
</dbReference>
<dbReference type="CDD" id="cd09917">
    <property type="entry name" value="F-box_SF"/>
    <property type="match status" value="1"/>
</dbReference>
<proteinExistence type="predicted"/>
<feature type="domain" description="F-box" evidence="1">
    <location>
        <begin position="1"/>
        <end position="47"/>
    </location>
</feature>
<comment type="caution">
    <text evidence="2">The sequence shown here is derived from an EMBL/GenBank/DDBJ whole genome shotgun (WGS) entry which is preliminary data.</text>
</comment>
<dbReference type="InterPro" id="IPR001810">
    <property type="entry name" value="F-box_dom"/>
</dbReference>
<dbReference type="Proteomes" id="UP000298030">
    <property type="component" value="Unassembled WGS sequence"/>
</dbReference>
<keyword evidence="3" id="KW-1185">Reference proteome</keyword>
<gene>
    <name evidence="2" type="ORF">FA13DRAFT_1808567</name>
</gene>
<reference evidence="2 3" key="1">
    <citation type="journal article" date="2019" name="Nat. Ecol. Evol.">
        <title>Megaphylogeny resolves global patterns of mushroom evolution.</title>
        <authorList>
            <person name="Varga T."/>
            <person name="Krizsan K."/>
            <person name="Foldi C."/>
            <person name="Dima B."/>
            <person name="Sanchez-Garcia M."/>
            <person name="Sanchez-Ramirez S."/>
            <person name="Szollosi G.J."/>
            <person name="Szarkandi J.G."/>
            <person name="Papp V."/>
            <person name="Albert L."/>
            <person name="Andreopoulos W."/>
            <person name="Angelini C."/>
            <person name="Antonin V."/>
            <person name="Barry K.W."/>
            <person name="Bougher N.L."/>
            <person name="Buchanan P."/>
            <person name="Buyck B."/>
            <person name="Bense V."/>
            <person name="Catcheside P."/>
            <person name="Chovatia M."/>
            <person name="Cooper J."/>
            <person name="Damon W."/>
            <person name="Desjardin D."/>
            <person name="Finy P."/>
            <person name="Geml J."/>
            <person name="Haridas S."/>
            <person name="Hughes K."/>
            <person name="Justo A."/>
            <person name="Karasinski D."/>
            <person name="Kautmanova I."/>
            <person name="Kiss B."/>
            <person name="Kocsube S."/>
            <person name="Kotiranta H."/>
            <person name="LaButti K.M."/>
            <person name="Lechner B.E."/>
            <person name="Liimatainen K."/>
            <person name="Lipzen A."/>
            <person name="Lukacs Z."/>
            <person name="Mihaltcheva S."/>
            <person name="Morgado L.N."/>
            <person name="Niskanen T."/>
            <person name="Noordeloos M.E."/>
            <person name="Ohm R.A."/>
            <person name="Ortiz-Santana B."/>
            <person name="Ovrebo C."/>
            <person name="Racz N."/>
            <person name="Riley R."/>
            <person name="Savchenko A."/>
            <person name="Shiryaev A."/>
            <person name="Soop K."/>
            <person name="Spirin V."/>
            <person name="Szebenyi C."/>
            <person name="Tomsovsky M."/>
            <person name="Tulloss R.E."/>
            <person name="Uehling J."/>
            <person name="Grigoriev I.V."/>
            <person name="Vagvolgyi C."/>
            <person name="Papp T."/>
            <person name="Martin F.M."/>
            <person name="Miettinen O."/>
            <person name="Hibbett D.S."/>
            <person name="Nagy L.G."/>
        </authorList>
    </citation>
    <scope>NUCLEOTIDE SEQUENCE [LARGE SCALE GENOMIC DNA]</scope>
    <source>
        <strain evidence="2 3">FP101781</strain>
    </source>
</reference>
<evidence type="ECO:0000259" key="1">
    <source>
        <dbReference type="PROSITE" id="PS50181"/>
    </source>
</evidence>
<name>A0A4Y7TYN2_COPMI</name>
<protein>
    <recommendedName>
        <fullName evidence="1">F-box domain-containing protein</fullName>
    </recommendedName>
</protein>
<dbReference type="SUPFAM" id="SSF81383">
    <property type="entry name" value="F-box domain"/>
    <property type="match status" value="1"/>
</dbReference>
<dbReference type="EMBL" id="QPFP01000002">
    <property type="protein sequence ID" value="TEB38682.1"/>
    <property type="molecule type" value="Genomic_DNA"/>
</dbReference>
<dbReference type="SMART" id="SM00256">
    <property type="entry name" value="FBOX"/>
    <property type="match status" value="1"/>
</dbReference>
<accession>A0A4Y7TYN2</accession>